<gene>
    <name evidence="1" type="ORF">ILUMI_14341</name>
</gene>
<dbReference type="AlphaFoldDB" id="A0A8K0CWS1"/>
<accession>A0A8K0CWS1</accession>
<dbReference type="Proteomes" id="UP000801492">
    <property type="component" value="Unassembled WGS sequence"/>
</dbReference>
<sequence>DDVENGTFFDLLARAKRNLKATEYSIVKKSEDNLPVLYYTLPDRKEYRYTDNII</sequence>
<evidence type="ECO:0000313" key="2">
    <source>
        <dbReference type="Proteomes" id="UP000801492"/>
    </source>
</evidence>
<dbReference type="EMBL" id="VTPC01021533">
    <property type="protein sequence ID" value="KAF2891832.1"/>
    <property type="molecule type" value="Genomic_DNA"/>
</dbReference>
<organism evidence="1 2">
    <name type="scientific">Ignelater luminosus</name>
    <name type="common">Cucubano</name>
    <name type="synonym">Pyrophorus luminosus</name>
    <dbReference type="NCBI Taxonomy" id="2038154"/>
    <lineage>
        <taxon>Eukaryota</taxon>
        <taxon>Metazoa</taxon>
        <taxon>Ecdysozoa</taxon>
        <taxon>Arthropoda</taxon>
        <taxon>Hexapoda</taxon>
        <taxon>Insecta</taxon>
        <taxon>Pterygota</taxon>
        <taxon>Neoptera</taxon>
        <taxon>Endopterygota</taxon>
        <taxon>Coleoptera</taxon>
        <taxon>Polyphaga</taxon>
        <taxon>Elateriformia</taxon>
        <taxon>Elateroidea</taxon>
        <taxon>Elateridae</taxon>
        <taxon>Agrypninae</taxon>
        <taxon>Pyrophorini</taxon>
        <taxon>Ignelater</taxon>
    </lineage>
</organism>
<feature type="non-terminal residue" evidence="1">
    <location>
        <position position="54"/>
    </location>
</feature>
<proteinExistence type="predicted"/>
<protein>
    <submittedName>
        <fullName evidence="1">Uncharacterized protein</fullName>
    </submittedName>
</protein>
<dbReference type="OrthoDB" id="6475849at2759"/>
<feature type="non-terminal residue" evidence="1">
    <location>
        <position position="1"/>
    </location>
</feature>
<evidence type="ECO:0000313" key="1">
    <source>
        <dbReference type="EMBL" id="KAF2891832.1"/>
    </source>
</evidence>
<reference evidence="1" key="1">
    <citation type="submission" date="2019-08" db="EMBL/GenBank/DDBJ databases">
        <title>The genome of the North American firefly Photinus pyralis.</title>
        <authorList>
            <consortium name="Photinus pyralis genome working group"/>
            <person name="Fallon T.R."/>
            <person name="Sander Lower S.E."/>
            <person name="Weng J.-K."/>
        </authorList>
    </citation>
    <scope>NUCLEOTIDE SEQUENCE</scope>
    <source>
        <strain evidence="1">TRF0915ILg1</strain>
        <tissue evidence="1">Whole body</tissue>
    </source>
</reference>
<keyword evidence="2" id="KW-1185">Reference proteome</keyword>
<comment type="caution">
    <text evidence="1">The sequence shown here is derived from an EMBL/GenBank/DDBJ whole genome shotgun (WGS) entry which is preliminary data.</text>
</comment>
<name>A0A8K0CWS1_IGNLU</name>